<gene>
    <name evidence="2" type="ORF">G4223_00880</name>
</gene>
<reference evidence="2 3" key="1">
    <citation type="submission" date="2020-02" db="EMBL/GenBank/DDBJ databases">
        <authorList>
            <person name="Dziuba M."/>
            <person name="Kuznetsov B."/>
            <person name="Mardanov A."/>
            <person name="Ravin N."/>
            <person name="Grouzdev D."/>
        </authorList>
    </citation>
    <scope>NUCLEOTIDE SEQUENCE [LARGE SCALE GENOMIC DNA]</scope>
    <source>
        <strain evidence="2 3">SpK</strain>
    </source>
</reference>
<evidence type="ECO:0000259" key="1">
    <source>
        <dbReference type="PROSITE" id="PS51819"/>
    </source>
</evidence>
<protein>
    <submittedName>
        <fullName evidence="2">VOC family protein</fullName>
    </submittedName>
</protein>
<dbReference type="AlphaFoldDB" id="A0A7C9UTJ0"/>
<proteinExistence type="predicted"/>
<dbReference type="Proteomes" id="UP000480684">
    <property type="component" value="Unassembled WGS sequence"/>
</dbReference>
<dbReference type="InterPro" id="IPR037523">
    <property type="entry name" value="VOC_core"/>
</dbReference>
<dbReference type="CDD" id="cd07264">
    <property type="entry name" value="VOC_like"/>
    <property type="match status" value="1"/>
</dbReference>
<evidence type="ECO:0000313" key="2">
    <source>
        <dbReference type="EMBL" id="NFV78669.1"/>
    </source>
</evidence>
<dbReference type="Pfam" id="PF00903">
    <property type="entry name" value="Glyoxalase"/>
    <property type="match status" value="1"/>
</dbReference>
<dbReference type="InterPro" id="IPR029068">
    <property type="entry name" value="Glyas_Bleomycin-R_OHBP_Dase"/>
</dbReference>
<dbReference type="PANTHER" id="PTHR21366">
    <property type="entry name" value="GLYOXALASE FAMILY PROTEIN"/>
    <property type="match status" value="1"/>
</dbReference>
<dbReference type="InterPro" id="IPR004360">
    <property type="entry name" value="Glyas_Fos-R_dOase_dom"/>
</dbReference>
<dbReference type="PROSITE" id="PS51819">
    <property type="entry name" value="VOC"/>
    <property type="match status" value="1"/>
</dbReference>
<accession>A0A7C9UTJ0</accession>
<organism evidence="2 3">
    <name type="scientific">Magnetospirillum aberrantis SpK</name>
    <dbReference type="NCBI Taxonomy" id="908842"/>
    <lineage>
        <taxon>Bacteria</taxon>
        <taxon>Pseudomonadati</taxon>
        <taxon>Pseudomonadota</taxon>
        <taxon>Alphaproteobacteria</taxon>
        <taxon>Rhodospirillales</taxon>
        <taxon>Rhodospirillaceae</taxon>
        <taxon>Magnetospirillum</taxon>
    </lineage>
</organism>
<keyword evidence="3" id="KW-1185">Reference proteome</keyword>
<dbReference type="EMBL" id="JAAIYP010000004">
    <property type="protein sequence ID" value="NFV78669.1"/>
    <property type="molecule type" value="Genomic_DNA"/>
</dbReference>
<dbReference type="RefSeq" id="WP_163673811.1">
    <property type="nucleotide sequence ID" value="NZ_JAAIYP010000004.1"/>
</dbReference>
<feature type="domain" description="VOC" evidence="1">
    <location>
        <begin position="2"/>
        <end position="124"/>
    </location>
</feature>
<dbReference type="PANTHER" id="PTHR21366:SF22">
    <property type="entry name" value="VOC DOMAIN-CONTAINING PROTEIN"/>
    <property type="match status" value="1"/>
</dbReference>
<dbReference type="SUPFAM" id="SSF54593">
    <property type="entry name" value="Glyoxalase/Bleomycin resistance protein/Dihydroxybiphenyl dioxygenase"/>
    <property type="match status" value="1"/>
</dbReference>
<evidence type="ECO:0000313" key="3">
    <source>
        <dbReference type="Proteomes" id="UP000480684"/>
    </source>
</evidence>
<dbReference type="Gene3D" id="3.10.180.10">
    <property type="entry name" value="2,3-Dihydroxybiphenyl 1,2-Dioxygenase, domain 1"/>
    <property type="match status" value="1"/>
</dbReference>
<dbReference type="InterPro" id="IPR050383">
    <property type="entry name" value="GlyoxalaseI/FosfomycinResist"/>
</dbReference>
<name>A0A7C9UTJ0_9PROT</name>
<sequence>MKLRYTILYVDDVAASLDFYGAAFGIQRRMLHESGDYGELDTGATTLSFSSRRLMTELGKAPGRPDPAHPVFEIAFETDEVAAAHARAVAAGAEDVQPPQAMPWGQVTAYVRDRDGFLVEICSPVTEQP</sequence>
<comment type="caution">
    <text evidence="2">The sequence shown here is derived from an EMBL/GenBank/DDBJ whole genome shotgun (WGS) entry which is preliminary data.</text>
</comment>